<dbReference type="PANTHER" id="PTHR47331">
    <property type="entry name" value="PHD-TYPE DOMAIN-CONTAINING PROTEIN"/>
    <property type="match status" value="1"/>
</dbReference>
<feature type="non-terminal residue" evidence="1">
    <location>
        <position position="1"/>
    </location>
</feature>
<proteinExistence type="predicted"/>
<gene>
    <name evidence="1" type="ORF">g.45241</name>
</gene>
<sequence>HKGCFNIRKWNSNSTKILRNLNPSLCEREPQEFPKEEDSTIKTLGLWWDASDDVFKFRHSPLERKHSHQLTKRIMLSEISRLFDPLGLVAPVIIRAKIQLQELWKTKIGWDESLPMHLHTHWNQLLRCLNDLNALVTPRQVTLMSGEGLYEIHGFADASETAYGGAVYVRHTDSQGNIKCTLLCAKSRVAPLKTVSLPRLELCAALLLAELVAHVISALTINVMKVTCWTDSTVALHWIKAEPARWTTFVANRVAKIQGLTAQASWKHVDTNENPADLISRGAKAQVLAQSHLWWEGPSWLRSQEHAWPDKSIKPIEDQDLPERRLSKIKA</sequence>
<accession>A0A1B6DYB4</accession>
<evidence type="ECO:0000313" key="1">
    <source>
        <dbReference type="EMBL" id="JAS30647.1"/>
    </source>
</evidence>
<name>A0A1B6DYB4_9HEMI</name>
<dbReference type="EMBL" id="GEDC01006651">
    <property type="protein sequence ID" value="JAS30647.1"/>
    <property type="molecule type" value="Transcribed_RNA"/>
</dbReference>
<dbReference type="AlphaFoldDB" id="A0A1B6DYB4"/>
<organism evidence="1">
    <name type="scientific">Clastoptera arizonana</name>
    <name type="common">Arizona spittle bug</name>
    <dbReference type="NCBI Taxonomy" id="38151"/>
    <lineage>
        <taxon>Eukaryota</taxon>
        <taxon>Metazoa</taxon>
        <taxon>Ecdysozoa</taxon>
        <taxon>Arthropoda</taxon>
        <taxon>Hexapoda</taxon>
        <taxon>Insecta</taxon>
        <taxon>Pterygota</taxon>
        <taxon>Neoptera</taxon>
        <taxon>Paraneoptera</taxon>
        <taxon>Hemiptera</taxon>
        <taxon>Auchenorrhyncha</taxon>
        <taxon>Cercopoidea</taxon>
        <taxon>Clastopteridae</taxon>
        <taxon>Clastoptera</taxon>
    </lineage>
</organism>
<protein>
    <submittedName>
        <fullName evidence="1">Uncharacterized protein</fullName>
    </submittedName>
</protein>
<reference evidence="1" key="1">
    <citation type="submission" date="2015-12" db="EMBL/GenBank/DDBJ databases">
        <title>De novo transcriptome assembly of four potential Pierce s Disease insect vectors from Arizona vineyards.</title>
        <authorList>
            <person name="Tassone E.E."/>
        </authorList>
    </citation>
    <scope>NUCLEOTIDE SEQUENCE</scope>
</reference>
<feature type="non-terminal residue" evidence="1">
    <location>
        <position position="331"/>
    </location>
</feature>
<dbReference type="Pfam" id="PF05380">
    <property type="entry name" value="Peptidase_A17"/>
    <property type="match status" value="1"/>
</dbReference>
<dbReference type="InterPro" id="IPR008042">
    <property type="entry name" value="Retrotrans_Pao"/>
</dbReference>